<name>A0A3M2RUA8_9HYPO</name>
<evidence type="ECO:0000313" key="1">
    <source>
        <dbReference type="EMBL" id="RMJ08878.1"/>
    </source>
</evidence>
<dbReference type="OrthoDB" id="4367324at2759"/>
<keyword evidence="2" id="KW-1185">Reference proteome</keyword>
<gene>
    <name evidence="1" type="ORF">CDV36_011503</name>
</gene>
<sequence>MAGPTIQNILALPSPTFTLTSVGTGTPRSCDKWERVQPWHVRQWDDFNLNTISGAFGDLLDQPASVAMGGLCADRGIRNLKEMKNHSIDWLLRILESPVTIGGRLLGHRLGFASAVDHSRDTTFPGAKHKYESSLIFYHDAIPRIHFVVSCARLSSQWTSEGLKNQDHAAVLPIRQLATYAKESGTRYSFIMTDKEVVVVRFMAGPNGQYGAEWQAIPRSASGEANLTVGLAVWALIMMSLHEQHRAVATEGETLPINLWWREQGVDGRVTYRHHLSGRQLPYLHSGAVYRDS</sequence>
<dbReference type="AlphaFoldDB" id="A0A3M2RUA8"/>
<accession>A0A3M2RUA8</accession>
<organism evidence="1 2">
    <name type="scientific">Fusarium kuroshium</name>
    <dbReference type="NCBI Taxonomy" id="2010991"/>
    <lineage>
        <taxon>Eukaryota</taxon>
        <taxon>Fungi</taxon>
        <taxon>Dikarya</taxon>
        <taxon>Ascomycota</taxon>
        <taxon>Pezizomycotina</taxon>
        <taxon>Sordariomycetes</taxon>
        <taxon>Hypocreomycetidae</taxon>
        <taxon>Hypocreales</taxon>
        <taxon>Nectriaceae</taxon>
        <taxon>Fusarium</taxon>
        <taxon>Fusarium solani species complex</taxon>
    </lineage>
</organism>
<evidence type="ECO:0000313" key="2">
    <source>
        <dbReference type="Proteomes" id="UP000277212"/>
    </source>
</evidence>
<reference evidence="1 2" key="1">
    <citation type="submission" date="2017-06" db="EMBL/GenBank/DDBJ databases">
        <title>Comparative genomic analysis of Ambrosia Fusariam Clade fungi.</title>
        <authorList>
            <person name="Stajich J.E."/>
            <person name="Carrillo J."/>
            <person name="Kijimoto T."/>
            <person name="Eskalen A."/>
            <person name="O'Donnell K."/>
            <person name="Kasson M."/>
        </authorList>
    </citation>
    <scope>NUCLEOTIDE SEQUENCE [LARGE SCALE GENOMIC DNA]</scope>
    <source>
        <strain evidence="1">UCR3666</strain>
    </source>
</reference>
<dbReference type="Proteomes" id="UP000277212">
    <property type="component" value="Unassembled WGS sequence"/>
</dbReference>
<proteinExistence type="predicted"/>
<protein>
    <submittedName>
        <fullName evidence="1">Uncharacterized protein</fullName>
    </submittedName>
</protein>
<dbReference type="STRING" id="2010991.A0A3M2RUA8"/>
<dbReference type="EMBL" id="NKUJ01000266">
    <property type="protein sequence ID" value="RMJ08878.1"/>
    <property type="molecule type" value="Genomic_DNA"/>
</dbReference>
<comment type="caution">
    <text evidence="1">The sequence shown here is derived from an EMBL/GenBank/DDBJ whole genome shotgun (WGS) entry which is preliminary data.</text>
</comment>